<reference evidence="1" key="2">
    <citation type="submission" date="2025-08" db="UniProtKB">
        <authorList>
            <consortium name="Ensembl"/>
        </authorList>
    </citation>
    <scope>IDENTIFICATION</scope>
</reference>
<dbReference type="PANTHER" id="PTHR46880">
    <property type="entry name" value="RAS-ASSOCIATING DOMAIN-CONTAINING PROTEIN"/>
    <property type="match status" value="1"/>
</dbReference>
<reference evidence="1" key="3">
    <citation type="submission" date="2025-09" db="UniProtKB">
        <authorList>
            <consortium name="Ensembl"/>
        </authorList>
    </citation>
    <scope>IDENTIFICATION</scope>
</reference>
<dbReference type="Ensembl" id="ENSLOCT00000013032.1">
    <property type="protein sequence ID" value="ENSLOCP00000013004.1"/>
    <property type="gene ID" value="ENSLOCG00000010619.1"/>
</dbReference>
<dbReference type="HOGENOM" id="CLU_974983_0_0_1"/>
<dbReference type="OMA" id="SSIDCEC"/>
<protein>
    <submittedName>
        <fullName evidence="1">Uncharacterized protein</fullName>
    </submittedName>
</protein>
<name>W5MX95_LEPOC</name>
<proteinExistence type="predicted"/>
<dbReference type="GeneTree" id="ENSGT00390000012171"/>
<sequence length="281" mass="31788">NEVRWLSRHFALQAIIRNYEALTEYFEEVKSNDPISKYCHKKFTNIEYQIALEVLNDVLEELAALCKLLQRCGLIPLDALQFACGKLSKLRKQYLGDNVSWSDNVKALLCKTGEENIAVDMSFLLTFMNLLCVHLEERFSADEVQQWSAFDCSHGTEQVNALCSKYPVFLGENSVIVKQYNDFKFAVHGKLNANVADMVTFALQNDLAKLMDIGGTFLASSVDCEQGFSLMNSLKNKLINRLGECHLAMLMIIKSFQLDGGLISLDKAYTEWAVAHCENSR</sequence>
<dbReference type="AlphaFoldDB" id="W5MX95"/>
<organism evidence="1 2">
    <name type="scientific">Lepisosteus oculatus</name>
    <name type="common">Spotted gar</name>
    <dbReference type="NCBI Taxonomy" id="7918"/>
    <lineage>
        <taxon>Eukaryota</taxon>
        <taxon>Metazoa</taxon>
        <taxon>Chordata</taxon>
        <taxon>Craniata</taxon>
        <taxon>Vertebrata</taxon>
        <taxon>Euteleostomi</taxon>
        <taxon>Actinopterygii</taxon>
        <taxon>Neopterygii</taxon>
        <taxon>Holostei</taxon>
        <taxon>Semionotiformes</taxon>
        <taxon>Lepisosteidae</taxon>
        <taxon>Lepisosteus</taxon>
    </lineage>
</organism>
<dbReference type="eggNOG" id="ENOG502SNZ0">
    <property type="taxonomic scope" value="Eukaryota"/>
</dbReference>
<evidence type="ECO:0000313" key="2">
    <source>
        <dbReference type="Proteomes" id="UP000018468"/>
    </source>
</evidence>
<dbReference type="InParanoid" id="W5MX95"/>
<accession>W5MX95</accession>
<keyword evidence="2" id="KW-1185">Reference proteome</keyword>
<evidence type="ECO:0000313" key="1">
    <source>
        <dbReference type="Ensembl" id="ENSLOCP00000013004.1"/>
    </source>
</evidence>
<reference evidence="2" key="1">
    <citation type="submission" date="2011-12" db="EMBL/GenBank/DDBJ databases">
        <title>The Draft Genome of Lepisosteus oculatus.</title>
        <authorList>
            <consortium name="The Broad Institute Genome Assembly &amp; Analysis Group"/>
            <consortium name="Computational R&amp;D Group"/>
            <consortium name="and Sequencing Platform"/>
            <person name="Di Palma F."/>
            <person name="Alfoldi J."/>
            <person name="Johnson J."/>
            <person name="Berlin A."/>
            <person name="Gnerre S."/>
            <person name="Jaffe D."/>
            <person name="MacCallum I."/>
            <person name="Young S."/>
            <person name="Walker B.J."/>
            <person name="Lander E.S."/>
            <person name="Lindblad-Toh K."/>
        </authorList>
    </citation>
    <scope>NUCLEOTIDE SEQUENCE [LARGE SCALE GENOMIC DNA]</scope>
</reference>
<dbReference type="EMBL" id="AHAT01017572">
    <property type="status" value="NOT_ANNOTATED_CDS"/>
    <property type="molecule type" value="Genomic_DNA"/>
</dbReference>
<dbReference type="PANTHER" id="PTHR46880:SF8">
    <property type="entry name" value="E3 SUMO-PROTEIN LIGASE KIAA1586"/>
    <property type="match status" value="1"/>
</dbReference>
<dbReference type="Proteomes" id="UP000018468">
    <property type="component" value="Linkage group LG9"/>
</dbReference>